<dbReference type="GO" id="GO:0005739">
    <property type="term" value="C:mitochondrion"/>
    <property type="evidence" value="ECO:0007669"/>
    <property type="project" value="TreeGrafter"/>
</dbReference>
<keyword evidence="3" id="KW-1185">Reference proteome</keyword>
<accession>A0A484KWA5</accession>
<dbReference type="EMBL" id="OOIL02000813">
    <property type="protein sequence ID" value="VFQ69650.1"/>
    <property type="molecule type" value="Genomic_DNA"/>
</dbReference>
<evidence type="ECO:0008006" key="4">
    <source>
        <dbReference type="Google" id="ProtNLM"/>
    </source>
</evidence>
<dbReference type="InterPro" id="IPR011990">
    <property type="entry name" value="TPR-like_helical_dom_sf"/>
</dbReference>
<dbReference type="AlphaFoldDB" id="A0A484KWA5"/>
<dbReference type="Proteomes" id="UP000595140">
    <property type="component" value="Unassembled WGS sequence"/>
</dbReference>
<reference evidence="2 3" key="1">
    <citation type="submission" date="2018-04" db="EMBL/GenBank/DDBJ databases">
        <authorList>
            <person name="Vogel A."/>
        </authorList>
    </citation>
    <scope>NUCLEOTIDE SEQUENCE [LARGE SCALE GENOMIC DNA]</scope>
</reference>
<evidence type="ECO:0000313" key="2">
    <source>
        <dbReference type="EMBL" id="VFQ69650.1"/>
    </source>
</evidence>
<dbReference type="PANTHER" id="PTHR45717">
    <property type="entry name" value="OS12G0527900 PROTEIN"/>
    <property type="match status" value="1"/>
</dbReference>
<proteinExistence type="inferred from homology"/>
<protein>
    <recommendedName>
        <fullName evidence="4">Pentacotripeptide-repeat region of PRORP domain-containing protein</fullName>
    </recommendedName>
</protein>
<dbReference type="Gene3D" id="1.25.40.10">
    <property type="entry name" value="Tetratricopeptide repeat domain"/>
    <property type="match status" value="1"/>
</dbReference>
<gene>
    <name evidence="2" type="ORF">CCAM_LOCUS11426</name>
</gene>
<comment type="similarity">
    <text evidence="1">Belongs to the PPR family. P subfamily.</text>
</comment>
<dbReference type="OrthoDB" id="1090297at2759"/>
<evidence type="ECO:0000256" key="1">
    <source>
        <dbReference type="ARBA" id="ARBA00007626"/>
    </source>
</evidence>
<dbReference type="PANTHER" id="PTHR45717:SF20">
    <property type="entry name" value="OS07G0598500 PROTEIN"/>
    <property type="match status" value="1"/>
</dbReference>
<evidence type="ECO:0000313" key="3">
    <source>
        <dbReference type="Proteomes" id="UP000595140"/>
    </source>
</evidence>
<organism evidence="2 3">
    <name type="scientific">Cuscuta campestris</name>
    <dbReference type="NCBI Taxonomy" id="132261"/>
    <lineage>
        <taxon>Eukaryota</taxon>
        <taxon>Viridiplantae</taxon>
        <taxon>Streptophyta</taxon>
        <taxon>Embryophyta</taxon>
        <taxon>Tracheophyta</taxon>
        <taxon>Spermatophyta</taxon>
        <taxon>Magnoliopsida</taxon>
        <taxon>eudicotyledons</taxon>
        <taxon>Gunneridae</taxon>
        <taxon>Pentapetalae</taxon>
        <taxon>asterids</taxon>
        <taxon>lamiids</taxon>
        <taxon>Solanales</taxon>
        <taxon>Convolvulaceae</taxon>
        <taxon>Cuscuteae</taxon>
        <taxon>Cuscuta</taxon>
        <taxon>Cuscuta subgen. Grammica</taxon>
        <taxon>Cuscuta sect. Cleistogrammica</taxon>
    </lineage>
</organism>
<name>A0A484KWA5_9ASTE</name>
<sequence>MFRQMKSRKSLWAQIVRPAYPKFYVKSNLDNWVKDQKKKAPAGDLKRILLTLRNHGRFYQALQVYEWMRKKSIYKFSSSDHVVQFNLIRNVRGCYAAERYVRNLPKPARNGKTYAKLLYCYVRENGGDIGRSPLLHLQKMKELDFALSPRPFNEIMRICARDPEVVLEVLAELKKSNISPDNDSYRICISSFGKKHDLDRMERIMREMETQPHIVMDWCTYAVVAKFYERECLVDKATGALEKARVILQKKDTRRKGPNYLLATDYENVISTLVKLDELDEAMKFFREWEVLGYWWKVEDTSIPCTIIEEYIKIGKLREAFYNIEAWSKKGKIGVVILSRLLCKEYLKAGNVIQAFNCFRGTHHAFEVHPTVAMLFFEYLEEECGLVKPAAVQHEKSTQALINLDCKSITKPLVELNEAMKMVTEWEACGNWRGPNYLNNLKLIMEGYCKNSLFTEAEAMAEAWTREKRHQVAEVWFVLASHYQLHGKMVKGFECMRRFFSLTPGLKGNYSMMFWMFVNGIEYLRGMNNARGELLREYI</sequence>